<organism evidence="3 4">
    <name type="scientific">Candidatus Clostridium eludens</name>
    <dbReference type="NCBI Taxonomy" id="3381663"/>
    <lineage>
        <taxon>Bacteria</taxon>
        <taxon>Bacillati</taxon>
        <taxon>Bacillota</taxon>
        <taxon>Clostridia</taxon>
        <taxon>Eubacteriales</taxon>
        <taxon>Clostridiaceae</taxon>
        <taxon>Clostridium</taxon>
    </lineage>
</organism>
<dbReference type="SUPFAM" id="SSF50475">
    <property type="entry name" value="FMN-binding split barrel"/>
    <property type="match status" value="1"/>
</dbReference>
<protein>
    <submittedName>
        <fullName evidence="3">Pyridoxamine 5'-phosphate oxidase family protein</fullName>
    </submittedName>
</protein>
<dbReference type="EMBL" id="JBJHZX010000007">
    <property type="protein sequence ID" value="MFL0195276.1"/>
    <property type="molecule type" value="Genomic_DNA"/>
</dbReference>
<accession>A0ABW8SJ65</accession>
<feature type="domain" description="Pyridoxamine 5'-phosphate oxidase N-terminal" evidence="2">
    <location>
        <begin position="8"/>
        <end position="131"/>
    </location>
</feature>
<reference evidence="3 4" key="1">
    <citation type="submission" date="2024-11" db="EMBL/GenBank/DDBJ databases">
        <authorList>
            <person name="Heng Y.C."/>
            <person name="Lim A.C.H."/>
            <person name="Lee J.K.Y."/>
            <person name="Kittelmann S."/>
        </authorList>
    </citation>
    <scope>NUCLEOTIDE SEQUENCE [LARGE SCALE GENOMIC DNA]</scope>
    <source>
        <strain evidence="3 4">WILCCON 0269</strain>
    </source>
</reference>
<keyword evidence="4" id="KW-1185">Reference proteome</keyword>
<dbReference type="InterPro" id="IPR012349">
    <property type="entry name" value="Split_barrel_FMN-bd"/>
</dbReference>
<evidence type="ECO:0000256" key="1">
    <source>
        <dbReference type="ARBA" id="ARBA00023002"/>
    </source>
</evidence>
<dbReference type="PANTHER" id="PTHR35176">
    <property type="entry name" value="HEME OXYGENASE HI_0854-RELATED"/>
    <property type="match status" value="1"/>
</dbReference>
<dbReference type="Gene3D" id="2.30.110.10">
    <property type="entry name" value="Electron Transport, Fmn-binding Protein, Chain A"/>
    <property type="match status" value="1"/>
</dbReference>
<dbReference type="RefSeq" id="WP_406791397.1">
    <property type="nucleotide sequence ID" value="NZ_JBJHZX010000007.1"/>
</dbReference>
<dbReference type="PANTHER" id="PTHR35176:SF6">
    <property type="entry name" value="HEME OXYGENASE HI_0854-RELATED"/>
    <property type="match status" value="1"/>
</dbReference>
<evidence type="ECO:0000313" key="3">
    <source>
        <dbReference type="EMBL" id="MFL0195276.1"/>
    </source>
</evidence>
<gene>
    <name evidence="3" type="ORF">ACJDU8_06800</name>
</gene>
<dbReference type="InterPro" id="IPR011576">
    <property type="entry name" value="Pyridox_Oxase_N"/>
</dbReference>
<comment type="caution">
    <text evidence="3">The sequence shown here is derived from an EMBL/GenBank/DDBJ whole genome shotgun (WGS) entry which is preliminary data.</text>
</comment>
<dbReference type="InterPro" id="IPR052019">
    <property type="entry name" value="F420H2_bilvrd_red/Heme_oxyg"/>
</dbReference>
<keyword evidence="1" id="KW-0560">Oxidoreductase</keyword>
<evidence type="ECO:0000259" key="2">
    <source>
        <dbReference type="Pfam" id="PF01243"/>
    </source>
</evidence>
<dbReference type="Pfam" id="PF01243">
    <property type="entry name" value="PNPOx_N"/>
    <property type="match status" value="1"/>
</dbReference>
<evidence type="ECO:0000313" key="4">
    <source>
        <dbReference type="Proteomes" id="UP001623660"/>
    </source>
</evidence>
<proteinExistence type="predicted"/>
<name>A0ABW8SJ65_9CLOT</name>
<sequence>MAIDKNFVEEYLANTKYIVLATVDGENAPALRTLGAFGVDGYSIYFSTGEGTIKVKQIEHNSNVSVFFQHENQEVASFINVTIKGKAAKVTGEGEITKAIEVIAKKNPRFKERIKKNGLGNNIIFRVDPSELKILDFNKGQGASGIEVILP</sequence>
<dbReference type="Proteomes" id="UP001623660">
    <property type="component" value="Unassembled WGS sequence"/>
</dbReference>